<keyword evidence="2 11" id="KW-0547">Nucleotide-binding</keyword>
<comment type="catalytic activity">
    <reaction evidence="8">
        <text>Couples ATP hydrolysis with the unwinding of duplex DNA by translocating in the 3'-5' direction.</text>
        <dbReference type="EC" id="5.6.2.4"/>
    </reaction>
</comment>
<dbReference type="GeneID" id="65308412"/>
<dbReference type="PANTHER" id="PTHR11070:SF2">
    <property type="entry name" value="ATP-DEPENDENT DNA HELICASE SRS2"/>
    <property type="match status" value="1"/>
</dbReference>
<keyword evidence="7" id="KW-0413">Isomerase</keyword>
<dbReference type="PROSITE" id="PS51198">
    <property type="entry name" value="UVRD_HELICASE_ATP_BIND"/>
    <property type="match status" value="1"/>
</dbReference>
<dbReference type="Proteomes" id="UP000198597">
    <property type="component" value="Unassembled WGS sequence"/>
</dbReference>
<dbReference type="GO" id="GO:0016887">
    <property type="term" value="F:ATP hydrolysis activity"/>
    <property type="evidence" value="ECO:0007669"/>
    <property type="project" value="RHEA"/>
</dbReference>
<sequence length="663" mass="76939">MEVKLDKYQKEAVYIKEKNVLVVAAPGSGKTTVIINRVNHLVIDLKVKIGNIIVITFTRAAADNMRNRYKNLFNRDKSPFFGTFHGLFYKILLKEGYNIAIIEGGISHRIVKAVLAKYSDEVSEDKIKEVLNNISTFKTSLMERGNFIPSISNDIFDECYEGYEGYKKKNQLWDFDDLSIKVIELFQNNKSILKKYKDIFNYVLVDEFQDCDDIQVNFLKLINENNELFAVGDEDQCIYSFRGSRPEYMVTFKELFPKGKKVYLSINYRSKQNIVENSKYVIENNENRNKKEIKAFNESDGIIKYSKPYSETMQGEEIATIVKESYDNITENAVLYRTNMEARSIIDVFTKRKIEFILLDKGYNFFEHFICKDILSYLRLAIDIKDKASFVHVINKPFRYISKSSLESVKSSFEDNNPFDILINKKDTPPFQAKKLNDLKKEIQYLNKLSLGSAIQYIISDLKYSEYLKNYGEKYNQSIDDLEDVLEEFKSAAEGLRTIIELFGHVENVKEQIEKSKGNKEGVILSTIHGVKGMEFKNVFMINCAEETLPHKSSIEKNLEEERRLFYVGITRAINNLYLYSPKTIRGQFKESSRFIAEGNFSKESEVDHYGLKIGDYIHHRTHGDGKVENIEGDKVRINFDVDIIRSFSLKVLMENNLIIIVS</sequence>
<proteinExistence type="inferred from homology"/>
<dbReference type="OrthoDB" id="9810135at2"/>
<evidence type="ECO:0000256" key="11">
    <source>
        <dbReference type="PROSITE-ProRule" id="PRU00560"/>
    </source>
</evidence>
<dbReference type="GO" id="GO:0005524">
    <property type="term" value="F:ATP binding"/>
    <property type="evidence" value="ECO:0007669"/>
    <property type="project" value="UniProtKB-UniRule"/>
</dbReference>
<evidence type="ECO:0000256" key="9">
    <source>
        <dbReference type="ARBA" id="ARBA00034808"/>
    </source>
</evidence>
<dbReference type="GO" id="GO:0005829">
    <property type="term" value="C:cytosol"/>
    <property type="evidence" value="ECO:0007669"/>
    <property type="project" value="TreeGrafter"/>
</dbReference>
<keyword evidence="6" id="KW-0238">DNA-binding</keyword>
<dbReference type="GO" id="GO:0033202">
    <property type="term" value="C:DNA helicase complex"/>
    <property type="evidence" value="ECO:0007669"/>
    <property type="project" value="TreeGrafter"/>
</dbReference>
<dbReference type="InterPro" id="IPR000212">
    <property type="entry name" value="DNA_helicase_UvrD/REP"/>
</dbReference>
<name>A0A1H0S8F9_9CLOT</name>
<dbReference type="STRING" id="94869.SAMN04488529_104220"/>
<keyword evidence="13" id="KW-1185">Reference proteome</keyword>
<evidence type="ECO:0000256" key="7">
    <source>
        <dbReference type="ARBA" id="ARBA00023235"/>
    </source>
</evidence>
<comment type="similarity">
    <text evidence="1">Belongs to the helicase family. UvrD subfamily.</text>
</comment>
<evidence type="ECO:0000256" key="2">
    <source>
        <dbReference type="ARBA" id="ARBA00022741"/>
    </source>
</evidence>
<dbReference type="PROSITE" id="PS51217">
    <property type="entry name" value="UVRD_HELICASE_CTER"/>
    <property type="match status" value="1"/>
</dbReference>
<keyword evidence="4 11" id="KW-0347">Helicase</keyword>
<evidence type="ECO:0000313" key="12">
    <source>
        <dbReference type="EMBL" id="SDP38091.1"/>
    </source>
</evidence>
<keyword evidence="3 11" id="KW-0378">Hydrolase</keyword>
<reference evidence="12 13" key="1">
    <citation type="submission" date="2016-10" db="EMBL/GenBank/DDBJ databases">
        <authorList>
            <person name="de Groot N.N."/>
        </authorList>
    </citation>
    <scope>NUCLEOTIDE SEQUENCE [LARGE SCALE GENOMIC DNA]</scope>
    <source>
        <strain evidence="12 13">DSM 12272</strain>
    </source>
</reference>
<evidence type="ECO:0000256" key="5">
    <source>
        <dbReference type="ARBA" id="ARBA00022840"/>
    </source>
</evidence>
<evidence type="ECO:0000256" key="3">
    <source>
        <dbReference type="ARBA" id="ARBA00022801"/>
    </source>
</evidence>
<dbReference type="InterPro" id="IPR014017">
    <property type="entry name" value="DNA_helicase_UvrD-like_C"/>
</dbReference>
<feature type="binding site" evidence="11">
    <location>
        <begin position="24"/>
        <end position="31"/>
    </location>
    <ligand>
        <name>ATP</name>
        <dbReference type="ChEBI" id="CHEBI:30616"/>
    </ligand>
</feature>
<evidence type="ECO:0000256" key="1">
    <source>
        <dbReference type="ARBA" id="ARBA00009922"/>
    </source>
</evidence>
<comment type="catalytic activity">
    <reaction evidence="10">
        <text>ATP + H2O = ADP + phosphate + H(+)</text>
        <dbReference type="Rhea" id="RHEA:13065"/>
        <dbReference type="ChEBI" id="CHEBI:15377"/>
        <dbReference type="ChEBI" id="CHEBI:15378"/>
        <dbReference type="ChEBI" id="CHEBI:30616"/>
        <dbReference type="ChEBI" id="CHEBI:43474"/>
        <dbReference type="ChEBI" id="CHEBI:456216"/>
        <dbReference type="EC" id="5.6.2.4"/>
    </reaction>
</comment>
<dbReference type="AlphaFoldDB" id="A0A1H0S8F9"/>
<dbReference type="InterPro" id="IPR013986">
    <property type="entry name" value="DExx_box_DNA_helicase_dom_sf"/>
</dbReference>
<protein>
    <recommendedName>
        <fullName evidence="9">DNA 3'-5' helicase</fullName>
        <ecNumber evidence="9">5.6.2.4</ecNumber>
    </recommendedName>
</protein>
<dbReference type="EMBL" id="FNJM01000004">
    <property type="protein sequence ID" value="SDP38091.1"/>
    <property type="molecule type" value="Genomic_DNA"/>
</dbReference>
<keyword evidence="5 11" id="KW-0067">ATP-binding</keyword>
<accession>A0A1H0S8F9</accession>
<dbReference type="GO" id="GO:0003677">
    <property type="term" value="F:DNA binding"/>
    <property type="evidence" value="ECO:0007669"/>
    <property type="project" value="UniProtKB-KW"/>
</dbReference>
<dbReference type="InterPro" id="IPR027417">
    <property type="entry name" value="P-loop_NTPase"/>
</dbReference>
<dbReference type="PANTHER" id="PTHR11070">
    <property type="entry name" value="UVRD / RECB / PCRA DNA HELICASE FAMILY MEMBER"/>
    <property type="match status" value="1"/>
</dbReference>
<dbReference type="RefSeq" id="WP_089968876.1">
    <property type="nucleotide sequence ID" value="NZ_CP071376.1"/>
</dbReference>
<dbReference type="InterPro" id="IPR014016">
    <property type="entry name" value="UvrD-like_ATP-bd"/>
</dbReference>
<gene>
    <name evidence="12" type="ORF">SAMN04488529_104220</name>
</gene>
<evidence type="ECO:0000256" key="6">
    <source>
        <dbReference type="ARBA" id="ARBA00023125"/>
    </source>
</evidence>
<dbReference type="EC" id="5.6.2.4" evidence="9"/>
<dbReference type="GO" id="GO:0000725">
    <property type="term" value="P:recombinational repair"/>
    <property type="evidence" value="ECO:0007669"/>
    <property type="project" value="TreeGrafter"/>
</dbReference>
<dbReference type="Pfam" id="PF00580">
    <property type="entry name" value="UvrD-helicase"/>
    <property type="match status" value="1"/>
</dbReference>
<dbReference type="Gene3D" id="1.10.486.10">
    <property type="entry name" value="PCRA, domain 4"/>
    <property type="match status" value="1"/>
</dbReference>
<organism evidence="12 13">
    <name type="scientific">Clostridium gasigenes</name>
    <dbReference type="NCBI Taxonomy" id="94869"/>
    <lineage>
        <taxon>Bacteria</taxon>
        <taxon>Bacillati</taxon>
        <taxon>Bacillota</taxon>
        <taxon>Clostridia</taxon>
        <taxon>Eubacteriales</taxon>
        <taxon>Clostridiaceae</taxon>
        <taxon>Clostridium</taxon>
    </lineage>
</organism>
<dbReference type="CDD" id="cd17932">
    <property type="entry name" value="DEXQc_UvrD"/>
    <property type="match status" value="1"/>
</dbReference>
<dbReference type="GO" id="GO:0043138">
    <property type="term" value="F:3'-5' DNA helicase activity"/>
    <property type="evidence" value="ECO:0007669"/>
    <property type="project" value="UniProtKB-EC"/>
</dbReference>
<evidence type="ECO:0000256" key="10">
    <source>
        <dbReference type="ARBA" id="ARBA00048988"/>
    </source>
</evidence>
<dbReference type="Pfam" id="PF13361">
    <property type="entry name" value="UvrD_C"/>
    <property type="match status" value="1"/>
</dbReference>
<dbReference type="SUPFAM" id="SSF52540">
    <property type="entry name" value="P-loop containing nucleoside triphosphate hydrolases"/>
    <property type="match status" value="1"/>
</dbReference>
<dbReference type="Gene3D" id="1.10.10.160">
    <property type="match status" value="1"/>
</dbReference>
<dbReference type="Gene3D" id="3.40.50.300">
    <property type="entry name" value="P-loop containing nucleotide triphosphate hydrolases"/>
    <property type="match status" value="2"/>
</dbReference>
<evidence type="ECO:0000313" key="13">
    <source>
        <dbReference type="Proteomes" id="UP000198597"/>
    </source>
</evidence>
<evidence type="ECO:0000256" key="8">
    <source>
        <dbReference type="ARBA" id="ARBA00034617"/>
    </source>
</evidence>
<evidence type="ECO:0000256" key="4">
    <source>
        <dbReference type="ARBA" id="ARBA00022806"/>
    </source>
</evidence>